<name>A0A7J6LA33_PEROL</name>
<evidence type="ECO:0000313" key="5">
    <source>
        <dbReference type="Proteomes" id="UP000572268"/>
    </source>
</evidence>
<evidence type="ECO:0000313" key="4">
    <source>
        <dbReference type="EMBL" id="KAF4656053.1"/>
    </source>
</evidence>
<reference evidence="4 5" key="1">
    <citation type="submission" date="2020-04" db="EMBL/GenBank/DDBJ databases">
        <title>Perkinsus olseni comparative genomics.</title>
        <authorList>
            <person name="Bogema D.R."/>
        </authorList>
    </citation>
    <scope>NUCLEOTIDE SEQUENCE [LARGE SCALE GENOMIC DNA]</scope>
    <source>
        <strain evidence="4">ATCC PRA-31</strain>
    </source>
</reference>
<dbReference type="Gene3D" id="3.40.800.20">
    <property type="entry name" value="Histone deacetylase domain"/>
    <property type="match status" value="1"/>
</dbReference>
<protein>
    <recommendedName>
        <fullName evidence="3">Histone deacetylase domain-containing protein</fullName>
    </recommendedName>
</protein>
<feature type="compositionally biased region" description="Acidic residues" evidence="2">
    <location>
        <begin position="436"/>
        <end position="450"/>
    </location>
</feature>
<feature type="coiled-coil region" evidence="1">
    <location>
        <begin position="292"/>
        <end position="319"/>
    </location>
</feature>
<feature type="compositionally biased region" description="Polar residues" evidence="2">
    <location>
        <begin position="1276"/>
        <end position="1298"/>
    </location>
</feature>
<evidence type="ECO:0000256" key="1">
    <source>
        <dbReference type="SAM" id="Coils"/>
    </source>
</evidence>
<proteinExistence type="predicted"/>
<feature type="domain" description="Histone deacetylase" evidence="3">
    <location>
        <begin position="888"/>
        <end position="1246"/>
    </location>
</feature>
<dbReference type="InterPro" id="IPR037138">
    <property type="entry name" value="His_deacetylse_dom_sf"/>
</dbReference>
<dbReference type="InterPro" id="IPR000286">
    <property type="entry name" value="HDACs"/>
</dbReference>
<sequence>MLNAFLGALKKQGWRKLRLTTLLLCAYAVWRIINRLRRKRSGPMDPRVTLSLTGSGSRIAYHLGVIACLRDHVDLSNVRMSSISGGACMLIVLALQHVEISEMMLLGLRMMERMMKNNGTGTYFLKQEEVMDQILRDLRVMCHMEDEDIARLSREHRAYVGVTTLTPYPQHANICIPRDPREALLTMGASMTIPPFFRSFGKVNGKVAIDGCFTRLYSLPDDHNPARVVRICPFPWPFSDIRPPLRDLPRTVFEGFVPLRLDWQIRIFSQGYKDAERTLPMLLGAPWSLRPIPDARNRLKEHIARFNKLKKRLEHYDDDDHGLNIDEIDPPLVKGAVPVDEELPNLDDIDIMDEESVKPSAGGMHETGDEDGGALVAPVDDDGMIDLNGDTGGGSTGEPTTSEENDDDDDDDDDDDSDDEDYVPGSEESSSGGSLMDEDEGDMNMEDGDGDGNVQEQQHHHHHTKEEEEAMDKKAMDELEVEDDQVSFTGGVGGLPGGSMFPALHKLVLQNSSDDITAYLNETGSESMYYQVDGLGRSPLHLALLYGLTQSAKAILEADINYCQSAFERHVTNIEVEGVGHLKIIDGKIVVVDAENCIVESGVENLSDSIRSKIDILEKTKFSRSLATRPFDDLPTVHLAMSTAPFDVEGAIDLIRLLVDHPGVDMATALDYYGRNAIHICALSGAGAALYDAITKGMSEEQIYPLLSQRDRFGWWPLHYAIDNKDPSGQMVECLSTSDQLVDQQVDGLHIFVFAISRYAWRQAFQIAVLMGGLSVMPDAVLDRAGSVADSHGTTAEFDELIAALAAGQPGLPEDFEERALSGGSTLVVTDSGVLNHMGVDPEGPHAVGDLHSRLKRFTRVVENPSRVEVLTGGVIGSTRGTVHHPEFASKLFLETSVNDCPMADILRVHDWNYVEPIITKCEALRKRALAEGETNLNRRSIPIDKTDTSVTVDSWAAARKAAGCAVLATDQVCSGTGYRNAMAIIRPPGHHVASRGAVNPQLEDEDEEGDGSQGFCLLNNVAISAAYALSNYRSTIQRVAIVDFDVHHGNGTEAIVRGLSGPVTVRKQMRVAGCEMTITRSSLMPWVDPSTDRDNVFFASVHRFDGRFYPRSGPTSRDDVEITARGKGHAAITTEYADGTQDVMSDHGQADRNIVDVGLSSDSKPEDLRKAFTDRILPALIQFSPDLILISAGFDAHLRDRLAQGECDFSEREFYWMTEQVMAVAAQTAECRVVSVLEGGYNTKSQWLSPLSQSVAAHLRALMTVNARKPEVASDATTVVESSPVEDQQQDVASSTKRPIDRDDDEELELFGEDVPDVKRPRLEMDSPDEPEEL</sequence>
<dbReference type="SUPFAM" id="SSF48403">
    <property type="entry name" value="Ankyrin repeat"/>
    <property type="match status" value="1"/>
</dbReference>
<organism evidence="4 5">
    <name type="scientific">Perkinsus olseni</name>
    <name type="common">Perkinsus atlanticus</name>
    <dbReference type="NCBI Taxonomy" id="32597"/>
    <lineage>
        <taxon>Eukaryota</taxon>
        <taxon>Sar</taxon>
        <taxon>Alveolata</taxon>
        <taxon>Perkinsozoa</taxon>
        <taxon>Perkinsea</taxon>
        <taxon>Perkinsida</taxon>
        <taxon>Perkinsidae</taxon>
        <taxon>Perkinsus</taxon>
    </lineage>
</organism>
<dbReference type="SUPFAM" id="SSF52151">
    <property type="entry name" value="FabD/lysophospholipase-like"/>
    <property type="match status" value="1"/>
</dbReference>
<dbReference type="InterPro" id="IPR036770">
    <property type="entry name" value="Ankyrin_rpt-contain_sf"/>
</dbReference>
<feature type="region of interest" description="Disordered" evidence="2">
    <location>
        <begin position="358"/>
        <end position="473"/>
    </location>
</feature>
<feature type="compositionally biased region" description="Acidic residues" evidence="2">
    <location>
        <begin position="401"/>
        <end position="422"/>
    </location>
</feature>
<evidence type="ECO:0000259" key="3">
    <source>
        <dbReference type="Pfam" id="PF00850"/>
    </source>
</evidence>
<dbReference type="EMBL" id="JABANN010000606">
    <property type="protein sequence ID" value="KAF4656053.1"/>
    <property type="molecule type" value="Genomic_DNA"/>
</dbReference>
<accession>A0A7J6LA33</accession>
<dbReference type="Gene3D" id="1.25.40.20">
    <property type="entry name" value="Ankyrin repeat-containing domain"/>
    <property type="match status" value="1"/>
</dbReference>
<dbReference type="GO" id="GO:0000118">
    <property type="term" value="C:histone deacetylase complex"/>
    <property type="evidence" value="ECO:0007669"/>
    <property type="project" value="TreeGrafter"/>
</dbReference>
<gene>
    <name evidence="4" type="ORF">FOL46_008018</name>
</gene>
<dbReference type="InterPro" id="IPR023696">
    <property type="entry name" value="Ureohydrolase_dom_sf"/>
</dbReference>
<feature type="compositionally biased region" description="Low complexity" evidence="2">
    <location>
        <begin position="425"/>
        <end position="435"/>
    </location>
</feature>
<dbReference type="PRINTS" id="PR01270">
    <property type="entry name" value="HDASUPER"/>
</dbReference>
<comment type="caution">
    <text evidence="4">The sequence shown here is derived from an EMBL/GenBank/DDBJ whole genome shotgun (WGS) entry which is preliminary data.</text>
</comment>
<dbReference type="InterPro" id="IPR023801">
    <property type="entry name" value="His_deacetylse_dom"/>
</dbReference>
<dbReference type="PANTHER" id="PTHR10625:SF26">
    <property type="entry name" value="HISTONE DEACETYLASE DOMAIN-CONTAINING PROTEIN"/>
    <property type="match status" value="1"/>
</dbReference>
<feature type="compositionally biased region" description="Basic and acidic residues" evidence="2">
    <location>
        <begin position="1317"/>
        <end position="1326"/>
    </location>
</feature>
<dbReference type="InterPro" id="IPR016035">
    <property type="entry name" value="Acyl_Trfase/lysoPLipase"/>
</dbReference>
<dbReference type="GO" id="GO:0005737">
    <property type="term" value="C:cytoplasm"/>
    <property type="evidence" value="ECO:0007669"/>
    <property type="project" value="TreeGrafter"/>
</dbReference>
<dbReference type="PANTHER" id="PTHR10625">
    <property type="entry name" value="HISTONE DEACETYLASE HDAC1-RELATED"/>
    <property type="match status" value="1"/>
</dbReference>
<feature type="compositionally biased region" description="Acidic residues" evidence="2">
    <location>
        <begin position="1303"/>
        <end position="1316"/>
    </location>
</feature>
<dbReference type="Pfam" id="PF00850">
    <property type="entry name" value="Hist_deacetyl"/>
    <property type="match status" value="1"/>
</dbReference>
<dbReference type="CDD" id="cd11599">
    <property type="entry name" value="HDAC_classII_2"/>
    <property type="match status" value="1"/>
</dbReference>
<feature type="region of interest" description="Disordered" evidence="2">
    <location>
        <begin position="1275"/>
        <end position="1335"/>
    </location>
</feature>
<dbReference type="GO" id="GO:0040029">
    <property type="term" value="P:epigenetic regulation of gene expression"/>
    <property type="evidence" value="ECO:0007669"/>
    <property type="project" value="TreeGrafter"/>
</dbReference>
<dbReference type="SUPFAM" id="SSF52768">
    <property type="entry name" value="Arginase/deacetylase"/>
    <property type="match status" value="1"/>
</dbReference>
<dbReference type="Proteomes" id="UP000572268">
    <property type="component" value="Unassembled WGS sequence"/>
</dbReference>
<dbReference type="GO" id="GO:0004407">
    <property type="term" value="F:histone deacetylase activity"/>
    <property type="evidence" value="ECO:0007669"/>
    <property type="project" value="TreeGrafter"/>
</dbReference>
<evidence type="ECO:0000256" key="2">
    <source>
        <dbReference type="SAM" id="MobiDB-lite"/>
    </source>
</evidence>
<keyword evidence="1" id="KW-0175">Coiled coil</keyword>